<feature type="non-terminal residue" evidence="2">
    <location>
        <position position="39"/>
    </location>
</feature>
<organism evidence="2">
    <name type="scientific">uncultured Solirubrobacteraceae bacterium</name>
    <dbReference type="NCBI Taxonomy" id="1162706"/>
    <lineage>
        <taxon>Bacteria</taxon>
        <taxon>Bacillati</taxon>
        <taxon>Actinomycetota</taxon>
        <taxon>Thermoleophilia</taxon>
        <taxon>Solirubrobacterales</taxon>
        <taxon>Solirubrobacteraceae</taxon>
        <taxon>environmental samples</taxon>
    </lineage>
</organism>
<feature type="compositionally biased region" description="Low complexity" evidence="1">
    <location>
        <begin position="1"/>
        <end position="16"/>
    </location>
</feature>
<accession>A0A6J4TRD2</accession>
<dbReference type="EMBL" id="CADCVQ010000164">
    <property type="protein sequence ID" value="CAA9529791.1"/>
    <property type="molecule type" value="Genomic_DNA"/>
</dbReference>
<proteinExistence type="predicted"/>
<gene>
    <name evidence="2" type="ORF">AVDCRST_MAG67-4034</name>
</gene>
<protein>
    <submittedName>
        <fullName evidence="2">Uncharacterized protein</fullName>
    </submittedName>
</protein>
<feature type="region of interest" description="Disordered" evidence="1">
    <location>
        <begin position="1"/>
        <end position="39"/>
    </location>
</feature>
<dbReference type="AlphaFoldDB" id="A0A6J4TRD2"/>
<evidence type="ECO:0000256" key="1">
    <source>
        <dbReference type="SAM" id="MobiDB-lite"/>
    </source>
</evidence>
<name>A0A6J4TRD2_9ACTN</name>
<sequence length="39" mass="4139">GPGSTRPSRRGPPGARECILARLPARDHKPIHATGSPHM</sequence>
<feature type="non-terminal residue" evidence="2">
    <location>
        <position position="1"/>
    </location>
</feature>
<evidence type="ECO:0000313" key="2">
    <source>
        <dbReference type="EMBL" id="CAA9529791.1"/>
    </source>
</evidence>
<reference evidence="2" key="1">
    <citation type="submission" date="2020-02" db="EMBL/GenBank/DDBJ databases">
        <authorList>
            <person name="Meier V. D."/>
        </authorList>
    </citation>
    <scope>NUCLEOTIDE SEQUENCE</scope>
    <source>
        <strain evidence="2">AVDCRST_MAG67</strain>
    </source>
</reference>